<evidence type="ECO:0000313" key="3">
    <source>
        <dbReference type="EMBL" id="KIZ01167.1"/>
    </source>
</evidence>
<gene>
    <name evidence="3" type="ORF">MNEG_6797</name>
</gene>
<sequence>MDFVLTVPGEEGQDRERCICVGEVKRPGVLLLHGGTTAPPDLVVAWQDSHHPLHVTARAVLSQVFRYMQLWRMCYGFISCWFATWLVCCPADSTHRNNLYVSAAYKSIDTRPSVMAALAWLQQQALNVDPNAVSVYVPQRQHTGPSDDSNGADEEGMDEKPECTDSDYVPCSSQTAKAKRSRGGSSSLSSWQRQPQQRTCNTGPHLLHKICSGSAGDVMAGVYNGIPAVIKLLGPDSAGLEAFDREARSYSVLHQEQGEVVPQLLGVGWYPLAGVRYLAVRRIQGSPLSGLPTIPPSVAAAAVRALERVHRAGGPGFLHGDVRLQNILLEEAAASSDANPRCFIIDFGRASEGGSVAQQRQEVRELKALLARRSAPCG</sequence>
<dbReference type="InterPro" id="IPR011009">
    <property type="entry name" value="Kinase-like_dom_sf"/>
</dbReference>
<dbReference type="OrthoDB" id="551749at2759"/>
<dbReference type="PROSITE" id="PS50011">
    <property type="entry name" value="PROTEIN_KINASE_DOM"/>
    <property type="match status" value="1"/>
</dbReference>
<dbReference type="RefSeq" id="XP_013900186.1">
    <property type="nucleotide sequence ID" value="XM_014044732.1"/>
</dbReference>
<evidence type="ECO:0000259" key="2">
    <source>
        <dbReference type="PROSITE" id="PS50011"/>
    </source>
</evidence>
<protein>
    <recommendedName>
        <fullName evidence="2">Protein kinase domain-containing protein</fullName>
    </recommendedName>
</protein>
<dbReference type="Gene3D" id="1.10.510.10">
    <property type="entry name" value="Transferase(Phosphotransferase) domain 1"/>
    <property type="match status" value="1"/>
</dbReference>
<dbReference type="InterPro" id="IPR008266">
    <property type="entry name" value="Tyr_kinase_AS"/>
</dbReference>
<reference evidence="3 4" key="1">
    <citation type="journal article" date="2013" name="BMC Genomics">
        <title>Reconstruction of the lipid metabolism for the microalga Monoraphidium neglectum from its genome sequence reveals characteristics suitable for biofuel production.</title>
        <authorList>
            <person name="Bogen C."/>
            <person name="Al-Dilaimi A."/>
            <person name="Albersmeier A."/>
            <person name="Wichmann J."/>
            <person name="Grundmann M."/>
            <person name="Rupp O."/>
            <person name="Lauersen K.J."/>
            <person name="Blifernez-Klassen O."/>
            <person name="Kalinowski J."/>
            <person name="Goesmann A."/>
            <person name="Mussgnug J.H."/>
            <person name="Kruse O."/>
        </authorList>
    </citation>
    <scope>NUCLEOTIDE SEQUENCE [LARGE SCALE GENOMIC DNA]</scope>
    <source>
        <strain evidence="3 4">SAG 48.87</strain>
    </source>
</reference>
<accession>A0A0D2MKV2</accession>
<dbReference type="GeneID" id="25739673"/>
<dbReference type="InterPro" id="IPR052396">
    <property type="entry name" value="Meiotic_Drive_Suppr_Kinase"/>
</dbReference>
<feature type="domain" description="Protein kinase" evidence="2">
    <location>
        <begin position="204"/>
        <end position="378"/>
    </location>
</feature>
<evidence type="ECO:0000313" key="4">
    <source>
        <dbReference type="Proteomes" id="UP000054498"/>
    </source>
</evidence>
<dbReference type="PANTHER" id="PTHR37171:SF1">
    <property type="entry name" value="SERINE_THREONINE-PROTEIN KINASE YRZF-RELATED"/>
    <property type="match status" value="1"/>
</dbReference>
<organism evidence="3 4">
    <name type="scientific">Monoraphidium neglectum</name>
    <dbReference type="NCBI Taxonomy" id="145388"/>
    <lineage>
        <taxon>Eukaryota</taxon>
        <taxon>Viridiplantae</taxon>
        <taxon>Chlorophyta</taxon>
        <taxon>core chlorophytes</taxon>
        <taxon>Chlorophyceae</taxon>
        <taxon>CS clade</taxon>
        <taxon>Sphaeropleales</taxon>
        <taxon>Selenastraceae</taxon>
        <taxon>Monoraphidium</taxon>
    </lineage>
</organism>
<dbReference type="AlphaFoldDB" id="A0A0D2MKV2"/>
<keyword evidence="4" id="KW-1185">Reference proteome</keyword>
<name>A0A0D2MKV2_9CHLO</name>
<dbReference type="InterPro" id="IPR000719">
    <property type="entry name" value="Prot_kinase_dom"/>
</dbReference>
<proteinExistence type="predicted"/>
<feature type="compositionally biased region" description="Polar residues" evidence="1">
    <location>
        <begin position="140"/>
        <end position="149"/>
    </location>
</feature>
<dbReference type="Proteomes" id="UP000054498">
    <property type="component" value="Unassembled WGS sequence"/>
</dbReference>
<dbReference type="GO" id="GO:0004672">
    <property type="term" value="F:protein kinase activity"/>
    <property type="evidence" value="ECO:0007669"/>
    <property type="project" value="InterPro"/>
</dbReference>
<dbReference type="GO" id="GO:0005524">
    <property type="term" value="F:ATP binding"/>
    <property type="evidence" value="ECO:0007669"/>
    <property type="project" value="InterPro"/>
</dbReference>
<dbReference type="PANTHER" id="PTHR37171">
    <property type="entry name" value="SERINE/THREONINE-PROTEIN KINASE YRZF-RELATED"/>
    <property type="match status" value="1"/>
</dbReference>
<feature type="compositionally biased region" description="Low complexity" evidence="1">
    <location>
        <begin position="183"/>
        <end position="198"/>
    </location>
</feature>
<evidence type="ECO:0000256" key="1">
    <source>
        <dbReference type="SAM" id="MobiDB-lite"/>
    </source>
</evidence>
<dbReference type="KEGG" id="mng:MNEG_6797"/>
<dbReference type="EMBL" id="KK101359">
    <property type="protein sequence ID" value="KIZ01167.1"/>
    <property type="molecule type" value="Genomic_DNA"/>
</dbReference>
<dbReference type="PROSITE" id="PS00109">
    <property type="entry name" value="PROTEIN_KINASE_TYR"/>
    <property type="match status" value="1"/>
</dbReference>
<dbReference type="SUPFAM" id="SSF56112">
    <property type="entry name" value="Protein kinase-like (PK-like)"/>
    <property type="match status" value="1"/>
</dbReference>
<feature type="region of interest" description="Disordered" evidence="1">
    <location>
        <begin position="138"/>
        <end position="202"/>
    </location>
</feature>